<protein>
    <recommendedName>
        <fullName evidence="3">Lipoprotein</fullName>
    </recommendedName>
</protein>
<dbReference type="OrthoDB" id="191213at2"/>
<evidence type="ECO:0008006" key="3">
    <source>
        <dbReference type="Google" id="ProtNLM"/>
    </source>
</evidence>
<dbReference type="Pfam" id="PF16811">
    <property type="entry name" value="TAtT"/>
    <property type="match status" value="1"/>
</dbReference>
<dbReference type="InterPro" id="IPR038537">
    <property type="entry name" value="TatT_sf"/>
</dbReference>
<dbReference type="eggNOG" id="ENOG5032WII">
    <property type="taxonomic scope" value="Bacteria"/>
</dbReference>
<reference evidence="2" key="1">
    <citation type="journal article" date="2004" name="Environ. Microbiol.">
        <title>The genome of Desulfotalea psychrophila, a sulfate-reducing bacterium from permanently cold Arctic sediments.</title>
        <authorList>
            <person name="Rabus R."/>
            <person name="Ruepp A."/>
            <person name="Frickey T."/>
            <person name="Rattei T."/>
            <person name="Fartmann B."/>
            <person name="Stark M."/>
            <person name="Bauer M."/>
            <person name="Zibat A."/>
            <person name="Lombardot T."/>
            <person name="Becker I."/>
            <person name="Amann J."/>
            <person name="Gellner K."/>
            <person name="Teeling H."/>
            <person name="Leuschner W.D."/>
            <person name="Gloeckner F.-O."/>
            <person name="Lupas A.N."/>
            <person name="Amann R."/>
            <person name="Klenk H.-P."/>
        </authorList>
    </citation>
    <scope>NUCLEOTIDE SEQUENCE [LARGE SCALE GENOMIC DNA]</scope>
    <source>
        <strain evidence="2">DSM 12343 / LSv54</strain>
    </source>
</reference>
<evidence type="ECO:0000313" key="2">
    <source>
        <dbReference type="Proteomes" id="UP000000602"/>
    </source>
</evidence>
<evidence type="ECO:0000313" key="1">
    <source>
        <dbReference type="EMBL" id="CAG35172.1"/>
    </source>
</evidence>
<organism evidence="1 2">
    <name type="scientific">Desulfotalea psychrophila (strain LSv54 / DSM 12343)</name>
    <dbReference type="NCBI Taxonomy" id="177439"/>
    <lineage>
        <taxon>Bacteria</taxon>
        <taxon>Pseudomonadati</taxon>
        <taxon>Thermodesulfobacteriota</taxon>
        <taxon>Desulfobulbia</taxon>
        <taxon>Desulfobulbales</taxon>
        <taxon>Desulfocapsaceae</taxon>
        <taxon>Desulfotalea</taxon>
    </lineage>
</organism>
<accession>Q6AR52</accession>
<dbReference type="AlphaFoldDB" id="Q6AR52"/>
<dbReference type="Proteomes" id="UP000000602">
    <property type="component" value="Chromosome"/>
</dbReference>
<dbReference type="STRING" id="177439.DP0443"/>
<keyword evidence="2" id="KW-1185">Reference proteome</keyword>
<dbReference type="PROSITE" id="PS51257">
    <property type="entry name" value="PROKAR_LIPOPROTEIN"/>
    <property type="match status" value="1"/>
</dbReference>
<dbReference type="RefSeq" id="WP_011187688.1">
    <property type="nucleotide sequence ID" value="NC_006138.1"/>
</dbReference>
<dbReference type="HOGENOM" id="CLU_074357_1_0_7"/>
<sequence length="282" mass="31709">MSHGKIFSWTVLTLTVFLLSSCARLITHNVVEPAVANIQQQTDIELVCEGAPAYLLMVDSMLTSHPRDEGLLRMASQAYIGYVGALGQCGAPPAKIRTNTDKTKLYAGRLLEEKIHWQTRGFELDQELAECDRSDVPELFWGSFGLLTWIQQQGGSPASMADLVVVEKTMQRILELDEKYQAGAAHLFFGGYYATKPEFLGGGPKKARYHLEKALLLSQHQFLLCQVTYARTYARLTFDQELHDRLLKEVLSFPIESAPQYALSNRIAQKEAEKLLDEGYFD</sequence>
<dbReference type="EMBL" id="CR522870">
    <property type="protein sequence ID" value="CAG35172.1"/>
    <property type="molecule type" value="Genomic_DNA"/>
</dbReference>
<gene>
    <name evidence="1" type="ordered locus">DP0443</name>
</gene>
<dbReference type="InterPro" id="IPR031823">
    <property type="entry name" value="TatT"/>
</dbReference>
<dbReference type="Gene3D" id="1.25.40.920">
    <property type="entry name" value="TRAP transporter T-component"/>
    <property type="match status" value="1"/>
</dbReference>
<name>Q6AR52_DESPS</name>
<dbReference type="KEGG" id="dps:DP0443"/>
<proteinExistence type="predicted"/>